<name>A0A4C1TJ39_EUMVA</name>
<dbReference type="AlphaFoldDB" id="A0A4C1TJ39"/>
<dbReference type="Proteomes" id="UP000299102">
    <property type="component" value="Unassembled WGS sequence"/>
</dbReference>
<dbReference type="EMBL" id="BGZK01000056">
    <property type="protein sequence ID" value="GBP13321.1"/>
    <property type="molecule type" value="Genomic_DNA"/>
</dbReference>
<comment type="caution">
    <text evidence="2">The sequence shown here is derived from an EMBL/GenBank/DDBJ whole genome shotgun (WGS) entry which is preliminary data.</text>
</comment>
<protein>
    <submittedName>
        <fullName evidence="2">Uncharacterized protein</fullName>
    </submittedName>
</protein>
<accession>A0A4C1TJ39</accession>
<feature type="region of interest" description="Disordered" evidence="1">
    <location>
        <begin position="135"/>
        <end position="255"/>
    </location>
</feature>
<feature type="region of interest" description="Disordered" evidence="1">
    <location>
        <begin position="352"/>
        <end position="373"/>
    </location>
</feature>
<proteinExistence type="predicted"/>
<gene>
    <name evidence="2" type="ORF">EVAR_8235_1</name>
</gene>
<sequence length="454" mass="47750">MNYAEEAIAADLAGPEYFRRNAYRNNAKPLMDCYPGVKCAAGAGLPEAGSRKTVHAPDLISTFRFWHTNFSSGRERSQTAVGAPPPPRTAMDDPDPPATAAAPPTPPPPSSRLQRTLSSLRAPFRSGSPFYIGAAVKRSGSTKSSASDGEPTPRVRIMRKKNKKQKQDANDAGTSRSTDGSPVVESTRKEGFVRRLGSFGRKRGEGARAKVGASRASAPQLEEPFPEPRTPTPPSPSFAPAPASCTRDSDGESIPAIGVGAASAVSDVAVEHPVATKPFTKAAWMRRAPEMERPVEEPSPGDAVRRRIAFVAQASAYLSEDRPEPEEGGSERDEAGRGVGSLEEAVALARARLAHSPSPSPMPRADVDTEEEGCAEDMPPYGDLLEPATGVAPAASVASSPVSVGRGLGRAVARGAVWCARAMTLEVSVDECCLTVCECCGFSAETTVLFPVGV</sequence>
<evidence type="ECO:0000313" key="3">
    <source>
        <dbReference type="Proteomes" id="UP000299102"/>
    </source>
</evidence>
<evidence type="ECO:0000256" key="1">
    <source>
        <dbReference type="SAM" id="MobiDB-lite"/>
    </source>
</evidence>
<dbReference type="OrthoDB" id="7443014at2759"/>
<feature type="region of interest" description="Disordered" evidence="1">
    <location>
        <begin position="71"/>
        <end position="115"/>
    </location>
</feature>
<feature type="compositionally biased region" description="Pro residues" evidence="1">
    <location>
        <begin position="227"/>
        <end position="239"/>
    </location>
</feature>
<evidence type="ECO:0000313" key="2">
    <source>
        <dbReference type="EMBL" id="GBP13321.1"/>
    </source>
</evidence>
<organism evidence="2 3">
    <name type="scientific">Eumeta variegata</name>
    <name type="common">Bagworm moth</name>
    <name type="synonym">Eumeta japonica</name>
    <dbReference type="NCBI Taxonomy" id="151549"/>
    <lineage>
        <taxon>Eukaryota</taxon>
        <taxon>Metazoa</taxon>
        <taxon>Ecdysozoa</taxon>
        <taxon>Arthropoda</taxon>
        <taxon>Hexapoda</taxon>
        <taxon>Insecta</taxon>
        <taxon>Pterygota</taxon>
        <taxon>Neoptera</taxon>
        <taxon>Endopterygota</taxon>
        <taxon>Lepidoptera</taxon>
        <taxon>Glossata</taxon>
        <taxon>Ditrysia</taxon>
        <taxon>Tineoidea</taxon>
        <taxon>Psychidae</taxon>
        <taxon>Oiketicinae</taxon>
        <taxon>Eumeta</taxon>
    </lineage>
</organism>
<keyword evidence="3" id="KW-1185">Reference proteome</keyword>
<reference evidence="2 3" key="1">
    <citation type="journal article" date="2019" name="Commun. Biol.">
        <title>The bagworm genome reveals a unique fibroin gene that provides high tensile strength.</title>
        <authorList>
            <person name="Kono N."/>
            <person name="Nakamura H."/>
            <person name="Ohtoshi R."/>
            <person name="Tomita M."/>
            <person name="Numata K."/>
            <person name="Arakawa K."/>
        </authorList>
    </citation>
    <scope>NUCLEOTIDE SEQUENCE [LARGE SCALE GENOMIC DNA]</scope>
</reference>
<feature type="region of interest" description="Disordered" evidence="1">
    <location>
        <begin position="315"/>
        <end position="339"/>
    </location>
</feature>